<reference evidence="3 4" key="1">
    <citation type="submission" date="2014-07" db="EMBL/GenBank/DDBJ databases">
        <authorList>
            <person name="McCorrison J."/>
            <person name="Sanka R."/>
            <person name="Torralba M."/>
            <person name="Gillis M."/>
            <person name="Haft D.H."/>
            <person name="Methe B."/>
            <person name="Sutton G."/>
            <person name="Nelson K.E."/>
        </authorList>
    </citation>
    <scope>NUCLEOTIDE SEQUENCE [LARGE SCALE GENOMIC DNA]</scope>
    <source>
        <strain evidence="3 4">DNF00666</strain>
    </source>
</reference>
<keyword evidence="2" id="KW-0732">Signal</keyword>
<evidence type="ECO:0000256" key="1">
    <source>
        <dbReference type="SAM" id="Coils"/>
    </source>
</evidence>
<comment type="caution">
    <text evidence="3">The sequence shown here is derived from an EMBL/GenBank/DDBJ whole genome shotgun (WGS) entry which is preliminary data.</text>
</comment>
<dbReference type="EMBL" id="JRNS01000293">
    <property type="protein sequence ID" value="KGF49640.1"/>
    <property type="molecule type" value="Genomic_DNA"/>
</dbReference>
<evidence type="ECO:0000256" key="2">
    <source>
        <dbReference type="SAM" id="SignalP"/>
    </source>
</evidence>
<evidence type="ECO:0000313" key="3">
    <source>
        <dbReference type="EMBL" id="KGF49640.1"/>
    </source>
</evidence>
<dbReference type="AlphaFoldDB" id="A0A096ASB6"/>
<keyword evidence="1" id="KW-0175">Coiled coil</keyword>
<feature type="coiled-coil region" evidence="1">
    <location>
        <begin position="19"/>
        <end position="46"/>
    </location>
</feature>
<name>A0A096ASB6_9BACT</name>
<feature type="signal peptide" evidence="2">
    <location>
        <begin position="1"/>
        <end position="19"/>
    </location>
</feature>
<sequence length="194" mass="21144">MKRILFFIVMTLCAMTTFAQETKEQIQKSEERAKNLQILLDKYSDTNCGDGIIDGFGNSVRDAAVLAIANSVKLEGLYYRQIGQTKEGVTDVTIVKPKLEDWTELLTTVTGEAASIKNAVDNAKAAGEQMKQIAENAKNNKNPMKMAKLAKMAKGAGVVMEFGNAATPILLEESAEQVKAVQKIIETIKSGKNL</sequence>
<protein>
    <submittedName>
        <fullName evidence="3">Uncharacterized protein</fullName>
    </submittedName>
</protein>
<gene>
    <name evidence="3" type="ORF">HMPREF0661_05525</name>
</gene>
<proteinExistence type="predicted"/>
<accession>A0A096ASB6</accession>
<organism evidence="3 4">
    <name type="scientific">Prevotella melaninogenica DNF00666</name>
    <dbReference type="NCBI Taxonomy" id="1401073"/>
    <lineage>
        <taxon>Bacteria</taxon>
        <taxon>Pseudomonadati</taxon>
        <taxon>Bacteroidota</taxon>
        <taxon>Bacteroidia</taxon>
        <taxon>Bacteroidales</taxon>
        <taxon>Prevotellaceae</taxon>
        <taxon>Prevotella</taxon>
    </lineage>
</organism>
<evidence type="ECO:0000313" key="4">
    <source>
        <dbReference type="Proteomes" id="UP000029578"/>
    </source>
</evidence>
<dbReference type="Proteomes" id="UP000029578">
    <property type="component" value="Unassembled WGS sequence"/>
</dbReference>
<feature type="chain" id="PRO_5001916609" evidence="2">
    <location>
        <begin position="20"/>
        <end position="194"/>
    </location>
</feature>